<dbReference type="SMART" id="SM00176">
    <property type="entry name" value="RAN"/>
    <property type="match status" value="1"/>
</dbReference>
<evidence type="ECO:0000256" key="3">
    <source>
        <dbReference type="SAM" id="MobiDB-lite"/>
    </source>
</evidence>
<dbReference type="FunFam" id="3.40.50.300:FF:000808">
    <property type="entry name" value="Small GTP-binding protein, putative"/>
    <property type="match status" value="1"/>
</dbReference>
<dbReference type="CDD" id="cd00821">
    <property type="entry name" value="PH"/>
    <property type="match status" value="1"/>
</dbReference>
<dbReference type="InterPro" id="IPR001806">
    <property type="entry name" value="Small_GTPase"/>
</dbReference>
<evidence type="ECO:0000259" key="5">
    <source>
        <dbReference type="PROSITE" id="PS50004"/>
    </source>
</evidence>
<evidence type="ECO:0000256" key="2">
    <source>
        <dbReference type="ARBA" id="ARBA00022837"/>
    </source>
</evidence>
<dbReference type="InterPro" id="IPR027417">
    <property type="entry name" value="P-loop_NTPase"/>
</dbReference>
<dbReference type="GO" id="GO:0016020">
    <property type="term" value="C:membrane"/>
    <property type="evidence" value="ECO:0007669"/>
    <property type="project" value="TreeGrafter"/>
</dbReference>
<dbReference type="PROSITE" id="PS50003">
    <property type="entry name" value="PH_DOMAIN"/>
    <property type="match status" value="1"/>
</dbReference>
<keyword evidence="1" id="KW-0479">Metal-binding</keyword>
<feature type="region of interest" description="Disordered" evidence="3">
    <location>
        <begin position="738"/>
        <end position="757"/>
    </location>
</feature>
<sequence length="5051" mass="565094">MDEVGIDRKIVIVGCTDTGKTSLTIRYCHNNFNTLTAATIGASFMQKRIALDKYKMTLQIWDTAGQERFRSMTPMYYRNAKAAILVFDVTKEDTFEKGWLSDLRKYVTDDIVLAVVGNKCDLPTAFNFALAEAFAREIGATAHQTSAQTGQGVTGLFDAVSRPPPVLKEGYLTKRSKDAALVTNWRKRYFRLVPGELLYFESKEDLEPRRRIQLGLDTVVSLNNDQGYTLCLSVKSSPTSEVFYVQATTEAEKKAWVDALFDAARFTKDVVRKGSSVVQGGVLLNIRVVQAKGLIAADTSGTSDPYVGVTLLDKNAFPIKHTTQKTNIIDKALDPVWNCDMRFGDKLDLNTVGAIRFEIIDHDNFTKDDNIGVVTVPLGCFKMNVASATSSETIDHWFHIDPPLTGARPTTNLIAFGQNERQMDERDHGELHLIMNLKGAGLPDFFRNLELRGSSPTKHQLTSSLDETDNRLEVTVVAAKDLVYVDPKDPTGQPTNAVNPMCEITLLDAKTHAAMKNELFRTVVQFKTISPVFPDANFVCGRVADIDRAGYVKATLYHVENAKLSVALGSVEVDLNTVANWYPLYSHASPPAKVGEVRLQLLLIGETRGEKEQREQIKRFVQLESAQFLMLQSMRDLDGARVSCAEDGYQIRHPKFYGVNGYLHAAHSQLVKANTRHQTPEDVFQSRGHIEGYSLLDVTVVGVHNMQLGDRVNRREINLNVGAVRHAIWGKTPVAGEVSPSRQRIGRNESRMERSQVMTDDRPYLRVRVVSGHNFIAGDLNGYSDPYCTLFLTNPQDMPYEQEKKRTAVVSKTLNPVWKHEDFTFGYNIDLNDAKSLLVHVKDHNNIGKSTPLGRVEIPLQDLCQGSATTTSINSVAVTKRYPITPEPWMKKQNLHLGELCLETEVMGNATVLAKLLMRQNQMLTSMTSALSVTSEGSVGADAVLSMEEDESVYEDGQIIRTVSVAGSEPQWTTDRFQLQLSYKGLLADIGPPVVYRNEGFPYDIRVTVMCGRNLITCDRNSEADPFFTVTPVWGSGDVLLAAKRQSLTVYESRNPVWPTQEFVFGSNFDVTQMSHLSVHFYDRDWADLDTSVLKKLGNPNETHNSVVVPRSQLRKVTPWGDVDAAPITDVLEYDQKVLAFRKCGADGGNYFPARVRHYTPFPADMYLVLFEDSLDSISKIRKLMSYDVQGEIAYVRGDGTVDVKLVAGGRGEYLSRVPIRTLKPVKAFNDAVDTSVVHSASTTTARHDKWEQVQLQVLSLTEFPLPNPSVRPAVIVTLVAYSIDHAGVTTNSRGEILATTASNIPTDEQPKSPKFGGKWSKKGKAPTATTSTWTYVVPAGSNNPGSISLSSSVPPLVLDKPLLDRTVALVIRIVDQGSADVPSLDHPCLGLVKIDLAACDEGVGNWHLKVVPPETSQPYNKFYGAIHVRTTCAPRIVDDDVILPGLTPNTSTALVIKGVAEWYNDVLRKERQMAAFNWKALWVPETVVEYTYLARRQALRGALTARQNRQIDNLGTALNAIYRHVLGALREIALFDEFEGLSRDDMLKFNAVHTLSAHPDSEWLNRRINEMNVHVRKKIVVDLEMQLLMIAGVRSLPEMPLPDADLDSWLALRKARQDALAPFSDFLPMERGLLLKYSACFTGEGLVSWILRRPSVLWQDEWVQFAWNELSDDNTKLNWTDPELLLNAEAMQAPEGREHVVVWLKALFDVGLVESVSEKRDFADKSDRFYRMHNLEFERLHIRAADSTAPLDLVREVDCDTSEGELFCKKLTSHAAGFLGTLSSVSNLIVSAVDAVESLGRVKVPHLTVPNVSTSLRLPQETLWQWRYCIFRPDHKYLYLYESVHTTNATVVIDLSGTNTIVTYANPTAHGPDCFEIRQPVFLIPHPSTSKLMRMTDADVDASFLGKLPDLKAKVVLKAQDSQVWMQAMLMAGVKVTLEKRQKVLVSRLNAAVLHSKCIEHSLNFSSSDLEGSFQHLMNRVFGHDQVAPRSSDRRVKEVRAHLRAELKKAGAEGLAISAKYGRSNRFDPGPTDPRKYTPGTTNCVKFGWLVRGGLTVENALGYEYAARIVAIRTPFTDATYPVKKQFLIDAAPLRLKDLLERYKITTRASWLEQPIAIRDLFLLYDVEYNNNMETVIEKDMLREDFRTMDGDLDPAKVRDKCLDLNYTFRPTDLEGCVSQFAECANGETPMGCFKIQLQSLSEQREIDWWYKLAPERGMLQRRELGMVRVRVEMKKHDKKTCVGSTPLPPPLAQQVERAIQMQNKASSVNDSNWFNRLKKTISSPLGSPAKVNKPPVLSIVQVDIVEGRKLIISDIRTSDPYVVVLLVNMQDEEKACGKTDIVPSTLNPKWKNQQFTLGRTDETHLHDKKALLLRLFDHDTYSANDPMGYLKLEFGKDERGYIRKVKLHHSGPGGSATSTVLDVSKNGEVEVFERLLRDTKAGQSTWAKAKGNSDEDGVLGRLRFKLKLTHQDYVDDKKVAVVGGAAANHTTASPSTQVVINTSNHLTRFAAEIMLASVDNDDLLDTMTWALVPRTVEGHVIMYDAKAEQMSHDSKKALREHVYQQAICGLTYDVTRVAAYDVVLHHIEKGRTFVGSWPLHPAMDSTTVAVACKCTEKGDASLIQVSLVVSFVGLNRADYIKRVLTETYQHASLEFDARSVAALGETAEQFLWDVCHVPVSPGQNLSDVLLAQLHKMHASTTLHWKHTPKLLLFVLHHALAANTKDRLLFRHTVPLDDILKRWSKLLSFVAEAKSQLTGRLHGELTPRLIGTLASLCDWTDLPDVETATRSLPQLHVGDIVQANVPTRATLQVGRLVDVRLGTSKYPDGATQLYPGRVVKTYPDEFVDVLVAANLHWSVSLAIPDHVLPQLHPGDVVYVGDVTLFHELRQATIVDYNASHDAPETPYLVAFTDEVPPVSNRPVEVWCRRDHLVQILPRVAVADVLPQLQLHEFVHVSSDHGKATKSAKITESHGNGTYSVQFIEGSLAVEANVGRDRLSPASTSTLVRGVVTHVHPNGDVYDVLQDQSWTMAAALPRDSLRLGHEGWNTDRYHLSSVYLVDVACGLPGSDVAAQLVRLWQDVNVIQTMLELPGAVGSVSSRDSLRGNLVQLVERDNAAPIIQGQYHGYTLGSKLEDVDKRKVMHLKNQPQDQISWANIVAVTVAPEPYVSIPGSLNLSGANSRAFRALLDQCKTQEVGAALTRQLVDAIQHVWLPWTREMPSVRVAAITSTINGKAVKDVSLTLLGSIDAAYVSTGKRIKGVAPHLLTIHVRFEILLPFVGQNNCAADAAMAALDHANAIVSTLAEVSSLVYVPTKLESWSLMCTDALDVPSDAVLYADISSLDLRGNPKPALALKALDDVWLNIVTTDGTTFEVTLAESTLRQECQLRHDLLPLCPAVVVSPVVTSTGRCDVQFVDDPDAVPHSIALADVRLDNLTVEVLSARDLYTTMLRDGKRQDEDISVRVYLMTDEVPPNGGGRNRLGYTVASDGTVVRDLKDIEYPRTTTTEILKSKLPDWEKSQKLKKFYFGHPTVDLTHMTMLALEVVSLTTGKTIGIHTTPLAKIQAREATRTEVLFVKGDPLNKEPQGNLTFRVCRDTCVQEGSNVLARLGSARDKWILSPMELLTQSMKFKTKHAERGLTDKLANVIVVNNAIEQEKEVQKLLRLVRLLTVQASLTPAGRSRGVRSLTAASAFPPPPPTSLNQVQAKHILAAGIATAETVLELVQSSRGLSSTRSLVRRKWSADYVDEDLADTYEVDVEQRSPFDVATDRLRSTLLKLHGVCSRKLLPKLDEMAAMALASYVHLDKAQSLLAFFEDEVEDLDHEDFETFDRLQKRTRVIQLTQLVSDLMRAFVKISILVDQDSKGHAGVRGDELVGIAIIPLIDLIDRKEHNQQYALHLDRMYRDQKTPANSGYDRILRRGTVHVKTKLTFSEVSLLETAIALLKEYKAQYIYQFEVSRRRVNSAVVPAQRRRWQTLLGYLEALRLQSTGKLHWETTPTLLEHVWDIFLSHKRQLPTFLANFSSQVHMYREVVVKVHTRWVNLQPKLNELLEIQSQPQIHATRTPHLIAEIESEIEGLDVLRNTAWLQVQGKWLALEGALEELVQMKERNKLHMGRAPLLLNFVAQKCSKGLNDRHADAVSTVQFRWVALTKHDGPINELRLMDTHGLHWRRTNDLLMLLNEQCEGFSDVDEIALKAVTARWAQVEAWLSDFLEMQLAHKIHCQEAPLALRKFNLIKDHAKLPSTSTKAHDEESVEGLLEWYAQEESRRELIRLPYHRITTDAERDNWLAYSENGRDSRLLITKQEMLFTCDNVRAALMDRGVLPKSMPVSQIDHIHKSTGLWPRAVLDEIDNLELLVEQNLPLPNPERVVELYHVLEDVGKGDLLWKVKHCVNQNHELAVPETFTELLYELKKRYLSTTEAEDLVKGLLNTMQKEQLTRLGINVPANASYAKVCSIMVANQVKEVPLPPKTSDIQDLLVGHNLDKKGDPVFCRGVRINTHVLGMNKEHGHLGIVDSHVEALRKQLLVEAMRKRNSLVKTFPVASPALMKELADVVELDMSGDYMVLVHRFHDWLVHEAYTARLAGYAALDRCARALVQAKREQVLTKEDMAVGLLTLQCRLPPEAFTRDELLEAARKNPGKIKPPSESLAKACPTAENAKAMAYYAALRTTAHAFQKHSSFASRFDAATQKAVDAMDIHLTFETIQQTSLPDDKSKLTLGYMMADWLLGCDDTPIKLKTLDGQYYMQRLQWASAAFAIRHRWWQFGVGWCDTSPAAQLGVGVKVLLDDLLLMSGENKMHMLKAEHLLKEINTKCYQLRPRENEALQNILWREAYSVVTKHWLPHSRQLDELVQMHKDGTFSISRTPELLEAMATHTEGLAGTTETVKPVDDSTNQPLDEWSEKQMAEWRKGQRKSLMNDIEPGVHLNVPDVAQLLSPDEENWKSLAVEPKAKPPRNVTWSFAEAANQGKDQVRDATKVLNPNNPLDTTILQLAAKHSTSRKRTVSEELCTMLKEPTKWLMCGAPPPATAQARIPAKKFFPIQVVQDEE</sequence>
<dbReference type="NCBIfam" id="TIGR00231">
    <property type="entry name" value="small_GTP"/>
    <property type="match status" value="1"/>
</dbReference>
<dbReference type="CDD" id="cd00154">
    <property type="entry name" value="Rab"/>
    <property type="match status" value="1"/>
</dbReference>
<dbReference type="Pfam" id="PF00168">
    <property type="entry name" value="C2"/>
    <property type="match status" value="5"/>
</dbReference>
<dbReference type="InterPro" id="IPR036388">
    <property type="entry name" value="WH-like_DNA-bd_sf"/>
</dbReference>
<dbReference type="InterPro" id="IPR001849">
    <property type="entry name" value="PH_domain"/>
</dbReference>
<keyword evidence="2" id="KW-0106">Calcium</keyword>
<feature type="compositionally biased region" description="Basic and acidic residues" evidence="3">
    <location>
        <begin position="746"/>
        <end position="757"/>
    </location>
</feature>
<evidence type="ECO:0000313" key="7">
    <source>
        <dbReference type="Proteomes" id="UP000285430"/>
    </source>
</evidence>
<feature type="domain" description="C2" evidence="5">
    <location>
        <begin position="262"/>
        <end position="398"/>
    </location>
</feature>
<accession>A0A3R7AA19</accession>
<dbReference type="Gene3D" id="1.10.10.10">
    <property type="entry name" value="Winged helix-like DNA-binding domain superfamily/Winged helix DNA-binding domain"/>
    <property type="match status" value="1"/>
</dbReference>
<protein>
    <recommendedName>
        <fullName evidence="8">Calmodulin</fullName>
    </recommendedName>
</protein>
<dbReference type="Pfam" id="PF00071">
    <property type="entry name" value="Ras"/>
    <property type="match status" value="1"/>
</dbReference>
<evidence type="ECO:0000256" key="1">
    <source>
        <dbReference type="ARBA" id="ARBA00022723"/>
    </source>
</evidence>
<dbReference type="Gene3D" id="3.40.50.300">
    <property type="entry name" value="P-loop containing nucleotide triphosphate hydrolases"/>
    <property type="match status" value="1"/>
</dbReference>
<evidence type="ECO:0000259" key="4">
    <source>
        <dbReference type="PROSITE" id="PS50003"/>
    </source>
</evidence>
<dbReference type="SMART" id="SM00233">
    <property type="entry name" value="PH"/>
    <property type="match status" value="2"/>
</dbReference>
<dbReference type="PROSITE" id="PS51421">
    <property type="entry name" value="RAS"/>
    <property type="match status" value="1"/>
</dbReference>
<proteinExistence type="predicted"/>
<feature type="domain" description="C2" evidence="5">
    <location>
        <begin position="2283"/>
        <end position="2411"/>
    </location>
</feature>
<dbReference type="PANTHER" id="PTHR45911">
    <property type="entry name" value="C2 DOMAIN-CONTAINING PROTEIN"/>
    <property type="match status" value="1"/>
</dbReference>
<feature type="region of interest" description="Disordered" evidence="3">
    <location>
        <begin position="1304"/>
        <end position="1324"/>
    </location>
</feature>
<comment type="caution">
    <text evidence="6">The sequence shown here is derived from an EMBL/GenBank/DDBJ whole genome shotgun (WGS) entry which is preliminary data.</text>
</comment>
<dbReference type="Pfam" id="PF00169">
    <property type="entry name" value="PH"/>
    <property type="match status" value="1"/>
</dbReference>
<dbReference type="VEuPathDB" id="FungiDB:H257_08611"/>
<dbReference type="SMART" id="SM00175">
    <property type="entry name" value="RAB"/>
    <property type="match status" value="1"/>
</dbReference>
<name>A0A3R7AA19_APHAT</name>
<dbReference type="InterPro" id="IPR005225">
    <property type="entry name" value="Small_GTP-bd"/>
</dbReference>
<dbReference type="CDD" id="cd00030">
    <property type="entry name" value="C2"/>
    <property type="match status" value="4"/>
</dbReference>
<dbReference type="Gene3D" id="2.60.40.150">
    <property type="entry name" value="C2 domain"/>
    <property type="match status" value="5"/>
</dbReference>
<evidence type="ECO:0008006" key="8">
    <source>
        <dbReference type="Google" id="ProtNLM"/>
    </source>
</evidence>
<evidence type="ECO:0000313" key="6">
    <source>
        <dbReference type="EMBL" id="RHZ18512.1"/>
    </source>
</evidence>
<dbReference type="Gene3D" id="2.30.29.30">
    <property type="entry name" value="Pleckstrin-homology domain (PH domain)/Phosphotyrosine-binding domain (PTB)"/>
    <property type="match status" value="1"/>
</dbReference>
<dbReference type="SUPFAM" id="SSF50729">
    <property type="entry name" value="PH domain-like"/>
    <property type="match status" value="1"/>
</dbReference>
<dbReference type="SUPFAM" id="SSF49562">
    <property type="entry name" value="C2 domain (Calcium/lipid-binding domain, CaLB)"/>
    <property type="match status" value="5"/>
</dbReference>
<dbReference type="GO" id="GO:0005509">
    <property type="term" value="F:calcium ion binding"/>
    <property type="evidence" value="ECO:0007669"/>
    <property type="project" value="TreeGrafter"/>
</dbReference>
<dbReference type="SMART" id="SM00173">
    <property type="entry name" value="RAS"/>
    <property type="match status" value="1"/>
</dbReference>
<dbReference type="PROSITE" id="PS50004">
    <property type="entry name" value="C2"/>
    <property type="match status" value="4"/>
</dbReference>
<dbReference type="Proteomes" id="UP000285430">
    <property type="component" value="Unassembled WGS sequence"/>
</dbReference>
<feature type="domain" description="C2" evidence="5">
    <location>
        <begin position="746"/>
        <end position="873"/>
    </location>
</feature>
<reference evidence="6 7" key="1">
    <citation type="submission" date="2018-08" db="EMBL/GenBank/DDBJ databases">
        <title>Aphanomyces genome sequencing and annotation.</title>
        <authorList>
            <person name="Minardi D."/>
            <person name="Oidtmann B."/>
            <person name="Van Der Giezen M."/>
            <person name="Studholme D.J."/>
        </authorList>
    </citation>
    <scope>NUCLEOTIDE SEQUENCE [LARGE SCALE GENOMIC DNA]</scope>
    <source>
        <strain evidence="6 7">Da</strain>
    </source>
</reference>
<dbReference type="SUPFAM" id="SSF52540">
    <property type="entry name" value="P-loop containing nucleoside triphosphate hydrolases"/>
    <property type="match status" value="1"/>
</dbReference>
<dbReference type="GO" id="GO:0005525">
    <property type="term" value="F:GTP binding"/>
    <property type="evidence" value="ECO:0007669"/>
    <property type="project" value="InterPro"/>
</dbReference>
<dbReference type="SMART" id="SM00174">
    <property type="entry name" value="RHO"/>
    <property type="match status" value="1"/>
</dbReference>
<dbReference type="PANTHER" id="PTHR45911:SF4">
    <property type="entry name" value="MULTIPLE C2 AND TRANSMEMBRANE DOMAIN-CONTAINING PROTEIN"/>
    <property type="match status" value="1"/>
</dbReference>
<feature type="domain" description="C2" evidence="5">
    <location>
        <begin position="455"/>
        <end position="589"/>
    </location>
</feature>
<dbReference type="PRINTS" id="PR00449">
    <property type="entry name" value="RASTRNSFRMNG"/>
</dbReference>
<dbReference type="SMART" id="SM00239">
    <property type="entry name" value="C2"/>
    <property type="match status" value="6"/>
</dbReference>
<dbReference type="InterPro" id="IPR000008">
    <property type="entry name" value="C2_dom"/>
</dbReference>
<dbReference type="InterPro" id="IPR011993">
    <property type="entry name" value="PH-like_dom_sf"/>
</dbReference>
<dbReference type="GO" id="GO:0003924">
    <property type="term" value="F:GTPase activity"/>
    <property type="evidence" value="ECO:0007669"/>
    <property type="project" value="InterPro"/>
</dbReference>
<organism evidence="6 7">
    <name type="scientific">Aphanomyces astaci</name>
    <name type="common">Crayfish plague agent</name>
    <dbReference type="NCBI Taxonomy" id="112090"/>
    <lineage>
        <taxon>Eukaryota</taxon>
        <taxon>Sar</taxon>
        <taxon>Stramenopiles</taxon>
        <taxon>Oomycota</taxon>
        <taxon>Saprolegniomycetes</taxon>
        <taxon>Saprolegniales</taxon>
        <taxon>Verrucalvaceae</taxon>
        <taxon>Aphanomyces</taxon>
    </lineage>
</organism>
<dbReference type="PROSITE" id="PS51419">
    <property type="entry name" value="RAB"/>
    <property type="match status" value="1"/>
</dbReference>
<gene>
    <name evidence="6" type="ORF">DYB37_005550</name>
</gene>
<feature type="domain" description="PH" evidence="4">
    <location>
        <begin position="165"/>
        <end position="265"/>
    </location>
</feature>
<dbReference type="EMBL" id="QUTH01003580">
    <property type="protein sequence ID" value="RHZ18512.1"/>
    <property type="molecule type" value="Genomic_DNA"/>
</dbReference>
<dbReference type="InterPro" id="IPR035892">
    <property type="entry name" value="C2_domain_sf"/>
</dbReference>